<reference evidence="1" key="1">
    <citation type="submission" date="2018-05" db="EMBL/GenBank/DDBJ databases">
        <authorList>
            <person name="Lanie J.A."/>
            <person name="Ng W.-L."/>
            <person name="Kazmierczak K.M."/>
            <person name="Andrzejewski T.M."/>
            <person name="Davidsen T.M."/>
            <person name="Wayne K.J."/>
            <person name="Tettelin H."/>
            <person name="Glass J.I."/>
            <person name="Rusch D."/>
            <person name="Podicherti R."/>
            <person name="Tsui H.-C.T."/>
            <person name="Winkler M.E."/>
        </authorList>
    </citation>
    <scope>NUCLEOTIDE SEQUENCE</scope>
</reference>
<organism evidence="1">
    <name type="scientific">marine metagenome</name>
    <dbReference type="NCBI Taxonomy" id="408172"/>
    <lineage>
        <taxon>unclassified sequences</taxon>
        <taxon>metagenomes</taxon>
        <taxon>ecological metagenomes</taxon>
    </lineage>
</organism>
<protein>
    <recommendedName>
        <fullName evidence="2">Lysine biosynthesis protein LysW</fullName>
    </recommendedName>
</protein>
<dbReference type="AlphaFoldDB" id="A0A381TK56"/>
<evidence type="ECO:0000313" key="1">
    <source>
        <dbReference type="EMBL" id="SVA15167.1"/>
    </source>
</evidence>
<dbReference type="EMBL" id="UINC01004551">
    <property type="protein sequence ID" value="SVA15167.1"/>
    <property type="molecule type" value="Genomic_DNA"/>
</dbReference>
<feature type="non-terminal residue" evidence="1">
    <location>
        <position position="1"/>
    </location>
</feature>
<sequence length="66" mass="7191">VAVCSECEADIDVDEFDVERDDELSCSACGANFVVKAVSPVEIEIVAETDFQAESADEDTEDDDWV</sequence>
<name>A0A381TK56_9ZZZZ</name>
<proteinExistence type="predicted"/>
<gene>
    <name evidence="1" type="ORF">METZ01_LOCUS68021</name>
</gene>
<evidence type="ECO:0008006" key="2">
    <source>
        <dbReference type="Google" id="ProtNLM"/>
    </source>
</evidence>
<accession>A0A381TK56</accession>
<dbReference type="Gene3D" id="2.20.28.160">
    <property type="match status" value="1"/>
</dbReference>